<dbReference type="InterPro" id="IPR006170">
    <property type="entry name" value="PBP/GOBP"/>
</dbReference>
<dbReference type="OrthoDB" id="8178339at2759"/>
<dbReference type="EMBL" id="CAJQZP010000929">
    <property type="protein sequence ID" value="CAG4996622.1"/>
    <property type="molecule type" value="Genomic_DNA"/>
</dbReference>
<dbReference type="SMART" id="SM00708">
    <property type="entry name" value="PhBP"/>
    <property type="match status" value="1"/>
</dbReference>
<name>A0A8S3X1G9_PARAO</name>
<organism evidence="1 2">
    <name type="scientific">Parnassius apollo</name>
    <name type="common">Apollo butterfly</name>
    <name type="synonym">Papilio apollo</name>
    <dbReference type="NCBI Taxonomy" id="110799"/>
    <lineage>
        <taxon>Eukaryota</taxon>
        <taxon>Metazoa</taxon>
        <taxon>Ecdysozoa</taxon>
        <taxon>Arthropoda</taxon>
        <taxon>Hexapoda</taxon>
        <taxon>Insecta</taxon>
        <taxon>Pterygota</taxon>
        <taxon>Neoptera</taxon>
        <taxon>Endopterygota</taxon>
        <taxon>Lepidoptera</taxon>
        <taxon>Glossata</taxon>
        <taxon>Ditrysia</taxon>
        <taxon>Papilionoidea</taxon>
        <taxon>Papilionidae</taxon>
        <taxon>Parnassiinae</taxon>
        <taxon>Parnassini</taxon>
        <taxon>Parnassius</taxon>
        <taxon>Parnassius</taxon>
    </lineage>
</organism>
<evidence type="ECO:0000313" key="2">
    <source>
        <dbReference type="Proteomes" id="UP000691718"/>
    </source>
</evidence>
<protein>
    <submittedName>
        <fullName evidence="1">(apollo) hypothetical protein</fullName>
    </submittedName>
</protein>
<dbReference type="GO" id="GO:0005549">
    <property type="term" value="F:odorant binding"/>
    <property type="evidence" value="ECO:0007669"/>
    <property type="project" value="InterPro"/>
</dbReference>
<sequence length="143" mass="15883">MSAKLGGLTDAEVKAELTKTIMKCTKEVPVDVSELLQLQLLKVPKKTETKCLLACAYKNLKSLNEKGMYDIEHGYKLAEMTKNGDEKRLQNGRKLADICSKINDVEVSDGDKGCERAGLLFKCVVENAPKVQNVFFNLPIFLS</sequence>
<comment type="caution">
    <text evidence="1">The sequence shown here is derived from an EMBL/GenBank/DDBJ whole genome shotgun (WGS) entry which is preliminary data.</text>
</comment>
<keyword evidence="2" id="KW-1185">Reference proteome</keyword>
<accession>A0A8S3X1G9</accession>
<gene>
    <name evidence="1" type="ORF">PAPOLLO_LOCUS13036</name>
</gene>
<reference evidence="1" key="1">
    <citation type="submission" date="2021-04" db="EMBL/GenBank/DDBJ databases">
        <authorList>
            <person name="Tunstrom K."/>
        </authorList>
    </citation>
    <scope>NUCLEOTIDE SEQUENCE</scope>
</reference>
<dbReference type="Proteomes" id="UP000691718">
    <property type="component" value="Unassembled WGS sequence"/>
</dbReference>
<dbReference type="Pfam" id="PF01395">
    <property type="entry name" value="PBP_GOBP"/>
    <property type="match status" value="1"/>
</dbReference>
<proteinExistence type="predicted"/>
<evidence type="ECO:0000313" key="1">
    <source>
        <dbReference type="EMBL" id="CAG4996622.1"/>
    </source>
</evidence>
<dbReference type="CDD" id="cd23992">
    <property type="entry name" value="PBP_GOBP"/>
    <property type="match status" value="1"/>
</dbReference>
<dbReference type="AlphaFoldDB" id="A0A8S3X1G9"/>